<name>A0A0D7F436_RHOPL</name>
<evidence type="ECO:0000313" key="7">
    <source>
        <dbReference type="Proteomes" id="UP000032515"/>
    </source>
</evidence>
<evidence type="ECO:0000259" key="5">
    <source>
        <dbReference type="PROSITE" id="PS01124"/>
    </source>
</evidence>
<sequence>MSLTNTAIDSVSERKIIDANFVWLILSGMPTAGLDADAVLRRAGLDPAELRKPKSRLTQAQFARLVSTIARLSQDEFWGLCGRPIKPGTFRMLCHILIGCRDLGEAISQGCRFYHLMVDDFAIRQTSDRRVARIWISDQIADPARRRMALGAIIFFVFGLMCWLVGRKLPLHYVQHAFPEASYGADLRLYYQAPLYFDQSRTEIAFDAGLLSLPIMPDEQRLSRFLASMPAALLVRYRDEMSFSERVRSLLQRNLAEDLSLEDVAAKLSITQQTLRRRLQDESDLGFRDLKDRVRSAAAVNLLQYSQSPIDEIAAALGFSEVSTFHRAFRRWTGRTPGEFRHAPDDAG</sequence>
<dbReference type="Gene3D" id="1.10.10.60">
    <property type="entry name" value="Homeodomain-like"/>
    <property type="match status" value="1"/>
</dbReference>
<feature type="transmembrane region" description="Helical" evidence="4">
    <location>
        <begin position="148"/>
        <end position="166"/>
    </location>
</feature>
<dbReference type="AlphaFoldDB" id="A0A0D7F436"/>
<evidence type="ECO:0000256" key="4">
    <source>
        <dbReference type="SAM" id="Phobius"/>
    </source>
</evidence>
<keyword evidence="4" id="KW-0812">Transmembrane</keyword>
<evidence type="ECO:0000256" key="2">
    <source>
        <dbReference type="ARBA" id="ARBA00023125"/>
    </source>
</evidence>
<dbReference type="InterPro" id="IPR020449">
    <property type="entry name" value="Tscrpt_reg_AraC-type_HTH"/>
</dbReference>
<evidence type="ECO:0000256" key="3">
    <source>
        <dbReference type="ARBA" id="ARBA00023163"/>
    </source>
</evidence>
<dbReference type="Pfam" id="PF12833">
    <property type="entry name" value="HTH_18"/>
    <property type="match status" value="1"/>
</dbReference>
<protein>
    <recommendedName>
        <fullName evidence="5">HTH araC/xylS-type domain-containing protein</fullName>
    </recommendedName>
</protein>
<dbReference type="InterPro" id="IPR009057">
    <property type="entry name" value="Homeodomain-like_sf"/>
</dbReference>
<dbReference type="SUPFAM" id="SSF46689">
    <property type="entry name" value="Homeodomain-like"/>
    <property type="match status" value="1"/>
</dbReference>
<dbReference type="PROSITE" id="PS01124">
    <property type="entry name" value="HTH_ARAC_FAMILY_2"/>
    <property type="match status" value="1"/>
</dbReference>
<keyword evidence="2" id="KW-0238">DNA-binding</keyword>
<feature type="domain" description="HTH araC/xylS-type" evidence="5">
    <location>
        <begin position="245"/>
        <end position="343"/>
    </location>
</feature>
<evidence type="ECO:0000256" key="1">
    <source>
        <dbReference type="ARBA" id="ARBA00023015"/>
    </source>
</evidence>
<dbReference type="GO" id="GO:0005829">
    <property type="term" value="C:cytosol"/>
    <property type="evidence" value="ECO:0007669"/>
    <property type="project" value="TreeGrafter"/>
</dbReference>
<accession>A0A0D7F436</accession>
<dbReference type="Proteomes" id="UP000032515">
    <property type="component" value="Unassembled WGS sequence"/>
</dbReference>
<dbReference type="GO" id="GO:0003700">
    <property type="term" value="F:DNA-binding transcription factor activity"/>
    <property type="evidence" value="ECO:0007669"/>
    <property type="project" value="InterPro"/>
</dbReference>
<keyword evidence="1" id="KW-0805">Transcription regulation</keyword>
<dbReference type="InterPro" id="IPR032687">
    <property type="entry name" value="AraC-type_N"/>
</dbReference>
<dbReference type="PRINTS" id="PR00032">
    <property type="entry name" value="HTHARAC"/>
</dbReference>
<dbReference type="PANTHER" id="PTHR47894:SF1">
    <property type="entry name" value="HTH-TYPE TRANSCRIPTIONAL REGULATOR VQSM"/>
    <property type="match status" value="1"/>
</dbReference>
<organism evidence="6 7">
    <name type="scientific">Rhodopseudomonas palustris</name>
    <dbReference type="NCBI Taxonomy" id="1076"/>
    <lineage>
        <taxon>Bacteria</taxon>
        <taxon>Pseudomonadati</taxon>
        <taxon>Pseudomonadota</taxon>
        <taxon>Alphaproteobacteria</taxon>
        <taxon>Hyphomicrobiales</taxon>
        <taxon>Nitrobacteraceae</taxon>
        <taxon>Rhodopseudomonas</taxon>
    </lineage>
</organism>
<reference evidence="6 7" key="1">
    <citation type="submission" date="2014-11" db="EMBL/GenBank/DDBJ databases">
        <title>Genomics and ecophysiology of heterotrophic nitrogen fixing bacteria isolated from estuarine surface water.</title>
        <authorList>
            <person name="Bentzon-Tilia M."/>
            <person name="Severin I."/>
            <person name="Hansen L.H."/>
            <person name="Riemann L."/>
        </authorList>
    </citation>
    <scope>NUCLEOTIDE SEQUENCE [LARGE SCALE GENOMIC DNA]</scope>
    <source>
        <strain evidence="6 7">BAL398</strain>
    </source>
</reference>
<keyword evidence="4" id="KW-0472">Membrane</keyword>
<proteinExistence type="predicted"/>
<keyword evidence="4" id="KW-1133">Transmembrane helix</keyword>
<dbReference type="GO" id="GO:0000976">
    <property type="term" value="F:transcription cis-regulatory region binding"/>
    <property type="evidence" value="ECO:0007669"/>
    <property type="project" value="TreeGrafter"/>
</dbReference>
<comment type="caution">
    <text evidence="6">The sequence shown here is derived from an EMBL/GenBank/DDBJ whole genome shotgun (WGS) entry which is preliminary data.</text>
</comment>
<evidence type="ECO:0000313" key="6">
    <source>
        <dbReference type="EMBL" id="KIZ47829.1"/>
    </source>
</evidence>
<dbReference type="InterPro" id="IPR018060">
    <property type="entry name" value="HTH_AraC"/>
</dbReference>
<keyword evidence="3" id="KW-0804">Transcription</keyword>
<dbReference type="PATRIC" id="fig|1076.23.peg.4566"/>
<dbReference type="SMART" id="SM00342">
    <property type="entry name" value="HTH_ARAC"/>
    <property type="match status" value="1"/>
</dbReference>
<gene>
    <name evidence="6" type="ORF">OO17_02205</name>
</gene>
<dbReference type="Pfam" id="PF12625">
    <property type="entry name" value="Arabinose_bd"/>
    <property type="match status" value="1"/>
</dbReference>
<dbReference type="PANTHER" id="PTHR47894">
    <property type="entry name" value="HTH-TYPE TRANSCRIPTIONAL REGULATOR GADX"/>
    <property type="match status" value="1"/>
</dbReference>
<dbReference type="EMBL" id="JXXE01000036">
    <property type="protein sequence ID" value="KIZ47829.1"/>
    <property type="molecule type" value="Genomic_DNA"/>
</dbReference>